<dbReference type="EMBL" id="LIDN01000119">
    <property type="protein sequence ID" value="KRP33558.1"/>
    <property type="molecule type" value="Genomic_DNA"/>
</dbReference>
<keyword evidence="2" id="KW-0347">Helicase</keyword>
<feature type="domain" description="YprB ribonuclease H-like" evidence="1">
    <location>
        <begin position="5"/>
        <end position="153"/>
    </location>
</feature>
<gene>
    <name evidence="2" type="ORF">ABS33_04250</name>
</gene>
<dbReference type="Pfam" id="PF13482">
    <property type="entry name" value="RNase_H_2"/>
    <property type="match status" value="1"/>
</dbReference>
<dbReference type="SUPFAM" id="SSF53098">
    <property type="entry name" value="Ribonuclease H-like"/>
    <property type="match status" value="1"/>
</dbReference>
<keyword evidence="2" id="KW-0378">Hydrolase</keyword>
<evidence type="ECO:0000313" key="2">
    <source>
        <dbReference type="EMBL" id="KRP33558.1"/>
    </source>
</evidence>
<name>A0A0R2XBX8_9BACT</name>
<dbReference type="AlphaFoldDB" id="A0A0R2XBX8"/>
<evidence type="ECO:0000259" key="1">
    <source>
        <dbReference type="Pfam" id="PF13482"/>
    </source>
</evidence>
<dbReference type="Proteomes" id="UP000051220">
    <property type="component" value="Unassembled WGS sequence"/>
</dbReference>
<keyword evidence="2" id="KW-0067">ATP-binding</keyword>
<keyword evidence="2" id="KW-0547">Nucleotide-binding</keyword>
<dbReference type="GO" id="GO:0003676">
    <property type="term" value="F:nucleic acid binding"/>
    <property type="evidence" value="ECO:0007669"/>
    <property type="project" value="InterPro"/>
</dbReference>
<evidence type="ECO:0000313" key="3">
    <source>
        <dbReference type="Proteomes" id="UP000051220"/>
    </source>
</evidence>
<proteinExistence type="predicted"/>
<reference evidence="2 3" key="1">
    <citation type="submission" date="2015-10" db="EMBL/GenBank/DDBJ databases">
        <title>Metagenome-Assembled Genomes uncover a global brackish microbiome.</title>
        <authorList>
            <person name="Hugerth L.W."/>
            <person name="Larsson J."/>
            <person name="Alneberg J."/>
            <person name="Lindh M.V."/>
            <person name="Legrand C."/>
            <person name="Pinhassi J."/>
            <person name="Andersson A.F."/>
        </authorList>
    </citation>
    <scope>NUCLEOTIDE SEQUENCE [LARGE SCALE GENOMIC DNA]</scope>
    <source>
        <strain evidence="2">BACL9 MAG-120924-bin69</strain>
    </source>
</reference>
<accession>A0A0R2XBX8</accession>
<protein>
    <submittedName>
        <fullName evidence="2">Helicase</fullName>
    </submittedName>
</protein>
<dbReference type="GO" id="GO:0004386">
    <property type="term" value="F:helicase activity"/>
    <property type="evidence" value="ECO:0007669"/>
    <property type="project" value="UniProtKB-KW"/>
</dbReference>
<dbReference type="InterPro" id="IPR038720">
    <property type="entry name" value="YprB_RNase_H-like_dom"/>
</dbReference>
<dbReference type="Gene3D" id="3.30.420.10">
    <property type="entry name" value="Ribonuclease H-like superfamily/Ribonuclease H"/>
    <property type="match status" value="1"/>
</dbReference>
<dbReference type="InterPro" id="IPR036397">
    <property type="entry name" value="RNaseH_sf"/>
</dbReference>
<sequence>MGNIVYFDLETQKSAAEVGGWGNIDRMGVSVAVLYHSQKAEYEVYLEKDVDRLISDLRRADLVVGFNVLRFDYTVLAAYSVFDLSTVPTLDLMVSLEEKIKHRVGLDAVAEATCGVKKTASGMEAIQWWREGKQRQVVEYCCYDVKATRLVHEHGVRTGKVSFVSHKTFLKQSVAVDWASIGPVEHLTR</sequence>
<organism evidence="2 3">
    <name type="scientific">Verrucomicrobia subdivision 6 bacterium BACL9 MAG-120924-bin69</name>
    <dbReference type="NCBI Taxonomy" id="1655635"/>
    <lineage>
        <taxon>Bacteria</taxon>
        <taxon>Pseudomonadati</taxon>
        <taxon>Verrucomicrobiota</taxon>
        <taxon>Verrucomicrobiia</taxon>
        <taxon>Verrucomicrobiales</taxon>
        <taxon>Verrucomicrobia subdivision 6</taxon>
    </lineage>
</organism>
<comment type="caution">
    <text evidence="2">The sequence shown here is derived from an EMBL/GenBank/DDBJ whole genome shotgun (WGS) entry which is preliminary data.</text>
</comment>
<dbReference type="InterPro" id="IPR012337">
    <property type="entry name" value="RNaseH-like_sf"/>
</dbReference>